<dbReference type="EMBL" id="CP018632">
    <property type="protein sequence ID" value="ASJ73855.1"/>
    <property type="molecule type" value="Genomic_DNA"/>
</dbReference>
<reference evidence="1 2" key="1">
    <citation type="submission" date="2016-12" db="EMBL/GenBank/DDBJ databases">
        <authorList>
            <person name="Song W.-J."/>
            <person name="Kurnit D.M."/>
        </authorList>
    </citation>
    <scope>NUCLEOTIDE SEQUENCE [LARGE SCALE GENOMIC DNA]</scope>
    <source>
        <strain evidence="1 2">IMCC3135</strain>
    </source>
</reference>
<gene>
    <name evidence="1" type="ORF">IMCC3135_18880</name>
</gene>
<dbReference type="PANTHER" id="PTHR40691">
    <property type="entry name" value="(NA+)-NQR MATURATION NQRM"/>
    <property type="match status" value="1"/>
</dbReference>
<evidence type="ECO:0008006" key="3">
    <source>
        <dbReference type="Google" id="ProtNLM"/>
    </source>
</evidence>
<dbReference type="AlphaFoldDB" id="A0A2Z2NTL4"/>
<accession>A0A2Z2NTL4</accession>
<dbReference type="RefSeq" id="WP_205737602.1">
    <property type="nucleotide sequence ID" value="NZ_CP018632.1"/>
</dbReference>
<name>A0A2Z2NTL4_9GAMM</name>
<dbReference type="Pfam" id="PF04400">
    <property type="entry name" value="NqrM"/>
    <property type="match status" value="1"/>
</dbReference>
<evidence type="ECO:0000313" key="2">
    <source>
        <dbReference type="Proteomes" id="UP000250079"/>
    </source>
</evidence>
<proteinExistence type="predicted"/>
<dbReference type="PANTHER" id="PTHR40691:SF3">
    <property type="entry name" value="(NA+)-NQR MATURATION NQRM"/>
    <property type="match status" value="1"/>
</dbReference>
<dbReference type="KEGG" id="gai:IMCC3135_18880"/>
<dbReference type="Proteomes" id="UP000250079">
    <property type="component" value="Chromosome"/>
</dbReference>
<protein>
    <recommendedName>
        <fullName evidence="3">ApbE family protein</fullName>
    </recommendedName>
</protein>
<dbReference type="InterPro" id="IPR007495">
    <property type="entry name" value="NqrM"/>
</dbReference>
<organism evidence="1 2">
    <name type="scientific">Granulosicoccus antarcticus IMCC3135</name>
    <dbReference type="NCBI Taxonomy" id="1192854"/>
    <lineage>
        <taxon>Bacteria</taxon>
        <taxon>Pseudomonadati</taxon>
        <taxon>Pseudomonadota</taxon>
        <taxon>Gammaproteobacteria</taxon>
        <taxon>Chromatiales</taxon>
        <taxon>Granulosicoccaceae</taxon>
        <taxon>Granulosicoccus</taxon>
    </lineage>
</organism>
<keyword evidence="2" id="KW-1185">Reference proteome</keyword>
<evidence type="ECO:0000313" key="1">
    <source>
        <dbReference type="EMBL" id="ASJ73855.1"/>
    </source>
</evidence>
<sequence>MMAMFFVTFGIMALAIAGMAIGVLMGRSPIAGSCGGLNAVNGSGECQSCSRPCSSKRAAIAKGEF</sequence>